<evidence type="ECO:0000313" key="2">
    <source>
        <dbReference type="Proteomes" id="UP000305675"/>
    </source>
</evidence>
<dbReference type="EMBL" id="SWCJ01000002">
    <property type="protein sequence ID" value="TKB57283.1"/>
    <property type="molecule type" value="Genomic_DNA"/>
</dbReference>
<dbReference type="Proteomes" id="UP000305675">
    <property type="component" value="Unassembled WGS sequence"/>
</dbReference>
<dbReference type="RefSeq" id="WP_136861929.1">
    <property type="nucleotide sequence ID" value="NZ_SWCJ01000002.1"/>
</dbReference>
<reference evidence="1 2" key="1">
    <citation type="submission" date="2019-04" db="EMBL/GenBank/DDBJ databases">
        <authorList>
            <person name="Hwang J.C."/>
        </authorList>
    </citation>
    <scope>NUCLEOTIDE SEQUENCE [LARGE SCALE GENOMIC DNA]</scope>
    <source>
        <strain evidence="1 2">IMCC35002</strain>
    </source>
</reference>
<gene>
    <name evidence="1" type="ORF">FCL42_03105</name>
</gene>
<keyword evidence="2" id="KW-1185">Reference proteome</keyword>
<protein>
    <submittedName>
        <fullName evidence="1">Uncharacterized protein</fullName>
    </submittedName>
</protein>
<sequence length="102" mass="12243">MSMKSAKEFALWLKERFGDCPQGLYFTKDDIKDLSGRQTFRQDFIADVHSELAQHQMCFISDALKENYFMMYLPKVYWKDHKDRYAEKPKVHLMPVSTQKQR</sequence>
<comment type="caution">
    <text evidence="1">The sequence shown here is derived from an EMBL/GenBank/DDBJ whole genome shotgun (WGS) entry which is preliminary data.</text>
</comment>
<name>A0A4U1BRR2_9GAMM</name>
<dbReference type="OrthoDB" id="5817599at2"/>
<evidence type="ECO:0000313" key="1">
    <source>
        <dbReference type="EMBL" id="TKB57283.1"/>
    </source>
</evidence>
<accession>A0A4U1BRR2</accession>
<organism evidence="1 2">
    <name type="scientific">Ferrimonas aestuarii</name>
    <dbReference type="NCBI Taxonomy" id="2569539"/>
    <lineage>
        <taxon>Bacteria</taxon>
        <taxon>Pseudomonadati</taxon>
        <taxon>Pseudomonadota</taxon>
        <taxon>Gammaproteobacteria</taxon>
        <taxon>Alteromonadales</taxon>
        <taxon>Ferrimonadaceae</taxon>
        <taxon>Ferrimonas</taxon>
    </lineage>
</organism>
<proteinExistence type="predicted"/>
<dbReference type="AlphaFoldDB" id="A0A4U1BRR2"/>